<dbReference type="Proteomes" id="UP000075531">
    <property type="component" value="Unassembled WGS sequence"/>
</dbReference>
<dbReference type="STRING" id="1121338.CLTEP_19220"/>
<keyword evidence="1" id="KW-1133">Transmembrane helix</keyword>
<protein>
    <submittedName>
        <fullName evidence="2">Uncharacterized protein</fullName>
    </submittedName>
</protein>
<keyword evidence="1" id="KW-0472">Membrane</keyword>
<gene>
    <name evidence="2" type="ORF">CLTEP_19220</name>
</gene>
<sequence length="196" mass="23239">MKILVVNGKKIGGMIIIIGLMIMMFGLEMYFDNKLKMASLIQSNFNPLEQYSALNDKLKYKLPKQWETSEKKFNSNEIIYHNEFKSVKSGIFGFVQVWNKRGDLKKFLDNSKIISEKQNEIRNYSIDKIKVNNHNGYIVKYVIKTKHEKKDYVAFEYFIDCGDVYVRFSFFVKGQMYKENMQRIFDSIVETMEYTS</sequence>
<dbReference type="OrthoDB" id="1739449at2"/>
<accession>A0A151B2L8</accession>
<evidence type="ECO:0000256" key="1">
    <source>
        <dbReference type="SAM" id="Phobius"/>
    </source>
</evidence>
<comment type="caution">
    <text evidence="2">The sequence shown here is derived from an EMBL/GenBank/DDBJ whole genome shotgun (WGS) entry which is preliminary data.</text>
</comment>
<evidence type="ECO:0000313" key="3">
    <source>
        <dbReference type="Proteomes" id="UP000075531"/>
    </source>
</evidence>
<reference evidence="2 3" key="1">
    <citation type="submission" date="2016-02" db="EMBL/GenBank/DDBJ databases">
        <title>Genome sequence of Clostridium tepidiprofundi DSM 19306.</title>
        <authorList>
            <person name="Poehlein A."/>
            <person name="Daniel R."/>
        </authorList>
    </citation>
    <scope>NUCLEOTIDE SEQUENCE [LARGE SCALE GENOMIC DNA]</scope>
    <source>
        <strain evidence="2 3">DSM 19306</strain>
    </source>
</reference>
<evidence type="ECO:0000313" key="2">
    <source>
        <dbReference type="EMBL" id="KYH34145.1"/>
    </source>
</evidence>
<dbReference type="PATRIC" id="fig|1121338.3.peg.1981"/>
<organism evidence="2 3">
    <name type="scientific">Clostridium tepidiprofundi DSM 19306</name>
    <dbReference type="NCBI Taxonomy" id="1121338"/>
    <lineage>
        <taxon>Bacteria</taxon>
        <taxon>Bacillati</taxon>
        <taxon>Bacillota</taxon>
        <taxon>Clostridia</taxon>
        <taxon>Eubacteriales</taxon>
        <taxon>Clostridiaceae</taxon>
        <taxon>Clostridium</taxon>
    </lineage>
</organism>
<dbReference type="AlphaFoldDB" id="A0A151B2L8"/>
<proteinExistence type="predicted"/>
<keyword evidence="3" id="KW-1185">Reference proteome</keyword>
<name>A0A151B2L8_9CLOT</name>
<dbReference type="EMBL" id="LTBA01000024">
    <property type="protein sequence ID" value="KYH34145.1"/>
    <property type="molecule type" value="Genomic_DNA"/>
</dbReference>
<keyword evidence="1" id="KW-0812">Transmembrane</keyword>
<feature type="transmembrane region" description="Helical" evidence="1">
    <location>
        <begin position="12"/>
        <end position="31"/>
    </location>
</feature>
<dbReference type="RefSeq" id="WP_066825978.1">
    <property type="nucleotide sequence ID" value="NZ_LTBA01000024.1"/>
</dbReference>